<feature type="compositionally biased region" description="Pro residues" evidence="1">
    <location>
        <begin position="222"/>
        <end position="238"/>
    </location>
</feature>
<keyword evidence="3" id="KW-1185">Reference proteome</keyword>
<feature type="region of interest" description="Disordered" evidence="1">
    <location>
        <begin position="162"/>
        <end position="242"/>
    </location>
</feature>
<organism evidence="2 3">
    <name type="scientific">Caulochytrium protostelioides</name>
    <dbReference type="NCBI Taxonomy" id="1555241"/>
    <lineage>
        <taxon>Eukaryota</taxon>
        <taxon>Fungi</taxon>
        <taxon>Fungi incertae sedis</taxon>
        <taxon>Chytridiomycota</taxon>
        <taxon>Chytridiomycota incertae sedis</taxon>
        <taxon>Chytridiomycetes</taxon>
        <taxon>Caulochytriales</taxon>
        <taxon>Caulochytriaceae</taxon>
        <taxon>Caulochytrium</taxon>
    </lineage>
</organism>
<feature type="compositionally biased region" description="Low complexity" evidence="1">
    <location>
        <begin position="1"/>
        <end position="24"/>
    </location>
</feature>
<accession>A0A4P9X465</accession>
<gene>
    <name evidence="2" type="ORF">CXG81DRAFT_27429</name>
</gene>
<evidence type="ECO:0000313" key="3">
    <source>
        <dbReference type="Proteomes" id="UP000274922"/>
    </source>
</evidence>
<feature type="compositionally biased region" description="Low complexity" evidence="1">
    <location>
        <begin position="176"/>
        <end position="197"/>
    </location>
</feature>
<proteinExistence type="predicted"/>
<sequence length="278" mass="28333">MTDPPSTGAAAAAASSMPMGAMPTLSRGASETLLATHPHPYPGRSAGGHSSASGHRDRHGHSHGHSHGHGHSQGLGATRPRPRHSTSAGGGGPVRQPLLGSAILQQIRGVPLRFRIPHAIDQLRVEHEVLTVAYRRILSQLDALQTEEHALERHLRRLRQQAGVDDSGGTGGGGSASSSTSATSGPAALAPAAAPAPASAPVPVPPRLSEASLESLWLGPTDVPPPPPPPRPTGPPAPAHAMMLAPSNHLDWFSSQLSSFLEAGTSLDDGAAAPPTAS</sequence>
<name>A0A4P9X465_9FUNG</name>
<dbReference type="AlphaFoldDB" id="A0A4P9X465"/>
<feature type="compositionally biased region" description="Gly residues" evidence="1">
    <location>
        <begin position="166"/>
        <end position="175"/>
    </location>
</feature>
<feature type="compositionally biased region" description="Low complexity" evidence="1">
    <location>
        <begin position="43"/>
        <end position="53"/>
    </location>
</feature>
<dbReference type="Proteomes" id="UP000274922">
    <property type="component" value="Unassembled WGS sequence"/>
</dbReference>
<protein>
    <submittedName>
        <fullName evidence="2">Uncharacterized protein</fullName>
    </submittedName>
</protein>
<feature type="region of interest" description="Disordered" evidence="1">
    <location>
        <begin position="1"/>
        <end position="97"/>
    </location>
</feature>
<dbReference type="EMBL" id="ML014253">
    <property type="protein sequence ID" value="RKO99834.1"/>
    <property type="molecule type" value="Genomic_DNA"/>
</dbReference>
<reference evidence="3" key="1">
    <citation type="journal article" date="2018" name="Nat. Microbiol.">
        <title>Leveraging single-cell genomics to expand the fungal tree of life.</title>
        <authorList>
            <person name="Ahrendt S.R."/>
            <person name="Quandt C.A."/>
            <person name="Ciobanu D."/>
            <person name="Clum A."/>
            <person name="Salamov A."/>
            <person name="Andreopoulos B."/>
            <person name="Cheng J.F."/>
            <person name="Woyke T."/>
            <person name="Pelin A."/>
            <person name="Henrissat B."/>
            <person name="Reynolds N.K."/>
            <person name="Benny G.L."/>
            <person name="Smith M.E."/>
            <person name="James T.Y."/>
            <person name="Grigoriev I.V."/>
        </authorList>
    </citation>
    <scope>NUCLEOTIDE SEQUENCE [LARGE SCALE GENOMIC DNA]</scope>
    <source>
        <strain evidence="3">ATCC 52028</strain>
    </source>
</reference>
<evidence type="ECO:0000256" key="1">
    <source>
        <dbReference type="SAM" id="MobiDB-lite"/>
    </source>
</evidence>
<feature type="compositionally biased region" description="Basic residues" evidence="1">
    <location>
        <begin position="56"/>
        <end position="70"/>
    </location>
</feature>
<evidence type="ECO:0000313" key="2">
    <source>
        <dbReference type="EMBL" id="RKO99834.1"/>
    </source>
</evidence>